<evidence type="ECO:0000313" key="2">
    <source>
        <dbReference type="EMBL" id="RAO16288.1"/>
    </source>
</evidence>
<feature type="region of interest" description="Disordered" evidence="1">
    <location>
        <begin position="377"/>
        <end position="407"/>
    </location>
</feature>
<accession>A0ABX9CZ82</accession>
<evidence type="ECO:0000256" key="1">
    <source>
        <dbReference type="SAM" id="MobiDB-lite"/>
    </source>
</evidence>
<keyword evidence="3" id="KW-1185">Reference proteome</keyword>
<dbReference type="Proteomes" id="UP000249045">
    <property type="component" value="Unassembled WGS sequence"/>
</dbReference>
<feature type="region of interest" description="Disordered" evidence="1">
    <location>
        <begin position="23"/>
        <end position="46"/>
    </location>
</feature>
<name>A0ABX9CZ82_9ACTN</name>
<dbReference type="EMBL" id="PYAC01000017">
    <property type="protein sequence ID" value="RAO16288.1"/>
    <property type="molecule type" value="Genomic_DNA"/>
</dbReference>
<gene>
    <name evidence="2" type="ORF">MED15_03807</name>
</gene>
<feature type="compositionally biased region" description="Basic and acidic residues" evidence="1">
    <location>
        <begin position="395"/>
        <end position="407"/>
    </location>
</feature>
<evidence type="ECO:0000313" key="3">
    <source>
        <dbReference type="Proteomes" id="UP000249045"/>
    </source>
</evidence>
<protein>
    <submittedName>
        <fullName evidence="2">Uncharacterized protein</fullName>
    </submittedName>
</protein>
<organism evidence="2 3">
    <name type="scientific">Micromonospora noduli</name>
    <dbReference type="NCBI Taxonomy" id="709876"/>
    <lineage>
        <taxon>Bacteria</taxon>
        <taxon>Bacillati</taxon>
        <taxon>Actinomycetota</taxon>
        <taxon>Actinomycetes</taxon>
        <taxon>Micromonosporales</taxon>
        <taxon>Micromonosporaceae</taxon>
        <taxon>Micromonospora</taxon>
    </lineage>
</organism>
<dbReference type="RefSeq" id="WP_112736471.1">
    <property type="nucleotide sequence ID" value="NZ_PYAC01000017.1"/>
</dbReference>
<feature type="compositionally biased region" description="Basic residues" evidence="1">
    <location>
        <begin position="32"/>
        <end position="42"/>
    </location>
</feature>
<reference evidence="2 3" key="1">
    <citation type="submission" date="2018-03" db="EMBL/GenBank/DDBJ databases">
        <title>Defining the species Micromonospora saelicesensis and Micromonospora noduli under the framework of genomics.</title>
        <authorList>
            <person name="Riesco R."/>
            <person name="Trujillo M.E."/>
        </authorList>
    </citation>
    <scope>NUCLEOTIDE SEQUENCE [LARGE SCALE GENOMIC DNA]</scope>
    <source>
        <strain evidence="2 3">MED15</strain>
    </source>
</reference>
<sequence length="407" mass="44210">MSGSPKYTTVAFDVARREQLAAARRRREEDRRRRREEHRQRRLSAGIRAAEARRDALTARMGELVGMSRGLPQHAQVTAATDQVVGLRRPTDEAGLSRIGRELRGAERRADELTVAVSRELTRQEQSRAVELAVAPLRGLTDGAQFDPVGHRTIAALLDDTRRRAGDARGFSDLHQRLGEAVGAHLETVRDRQAHLLRLATETDELSAQLVDVLADAAAAGLAVAEESALRAELTGLRQEAAGGHVDRWERRVAGLRDRVAAVTAATDNRLDQLDRMALIVEAASAALPAAGLRVVPDSLAERADAVVFVAERADGSPVEMTVYAGDADGNRLEYRTAGSDIVVENAVGGAISRCDLTEELLERFHAELADQGVATDGLHWEGKPGQPRPPAVEALRRPAHDDRSRS</sequence>
<comment type="caution">
    <text evidence="2">The sequence shown here is derived from an EMBL/GenBank/DDBJ whole genome shotgun (WGS) entry which is preliminary data.</text>
</comment>
<proteinExistence type="predicted"/>